<dbReference type="Pfam" id="PF12438">
    <property type="entry name" value="DUF3679"/>
    <property type="match status" value="1"/>
</dbReference>
<comment type="caution">
    <text evidence="1">The sequence shown here is derived from an EMBL/GenBank/DDBJ whole genome shotgun (WGS) entry which is preliminary data.</text>
</comment>
<evidence type="ECO:0000313" key="1">
    <source>
        <dbReference type="EMBL" id="PWK08384.1"/>
    </source>
</evidence>
<dbReference type="EMBL" id="QGGL01000015">
    <property type="protein sequence ID" value="PWK08384.1"/>
    <property type="molecule type" value="Genomic_DNA"/>
</dbReference>
<dbReference type="AlphaFoldDB" id="A0A316D7C1"/>
<dbReference type="Proteomes" id="UP000245634">
    <property type="component" value="Unassembled WGS sequence"/>
</dbReference>
<dbReference type="InterPro" id="IPR020534">
    <property type="entry name" value="Uncharacterised_YqxA"/>
</dbReference>
<gene>
    <name evidence="1" type="ORF">C7459_11536</name>
</gene>
<reference evidence="1 2" key="1">
    <citation type="submission" date="2018-05" db="EMBL/GenBank/DDBJ databases">
        <title>Genomic Encyclopedia of Type Strains, Phase IV (KMG-IV): sequencing the most valuable type-strain genomes for metagenomic binning, comparative biology and taxonomic classification.</title>
        <authorList>
            <person name="Goeker M."/>
        </authorList>
    </citation>
    <scope>NUCLEOTIDE SEQUENCE [LARGE SCALE GENOMIC DNA]</scope>
    <source>
        <strain evidence="1 2">DSM 18773</strain>
    </source>
</reference>
<name>A0A316D7C1_9BACL</name>
<protein>
    <submittedName>
        <fullName evidence="1">Uncharacterized protein DUF3679</fullName>
    </submittedName>
</protein>
<accession>A0A316D7C1</accession>
<dbReference type="RefSeq" id="WP_109690349.1">
    <property type="nucleotide sequence ID" value="NZ_QGGL01000015.1"/>
</dbReference>
<keyword evidence="2" id="KW-1185">Reference proteome</keyword>
<proteinExistence type="predicted"/>
<dbReference type="OrthoDB" id="2381852at2"/>
<evidence type="ECO:0000313" key="2">
    <source>
        <dbReference type="Proteomes" id="UP000245634"/>
    </source>
</evidence>
<organism evidence="1 2">
    <name type="scientific">Tumebacillus permanentifrigoris</name>
    <dbReference type="NCBI Taxonomy" id="378543"/>
    <lineage>
        <taxon>Bacteria</taxon>
        <taxon>Bacillati</taxon>
        <taxon>Bacillota</taxon>
        <taxon>Bacilli</taxon>
        <taxon>Bacillales</taxon>
        <taxon>Alicyclobacillaceae</taxon>
        <taxon>Tumebacillus</taxon>
    </lineage>
</organism>
<sequence>MRIKSMLEHTAVYGVLLIMLALLVIFGISTAEKGVNSLVGTNDPQALVIKSGPRGDVDLKILGKDVKTGTSTKPSWSQELSQDLEGQQSTVADGLDSASVNMGTWMQTGAKKLLDSLSGVFTSN</sequence>